<name>A0ABP0WMW7_9BRYO</name>
<evidence type="ECO:0000313" key="2">
    <source>
        <dbReference type="EMBL" id="CAK9267191.1"/>
    </source>
</evidence>
<dbReference type="EMBL" id="OZ020114">
    <property type="protein sequence ID" value="CAK9267191.1"/>
    <property type="molecule type" value="Genomic_DNA"/>
</dbReference>
<gene>
    <name evidence="2" type="ORF">CSSPJE1EN1_LOCUS12669</name>
</gene>
<protein>
    <submittedName>
        <fullName evidence="2">Uncharacterized protein</fullName>
    </submittedName>
</protein>
<accession>A0ABP0WMW7</accession>
<evidence type="ECO:0000313" key="3">
    <source>
        <dbReference type="Proteomes" id="UP001497444"/>
    </source>
</evidence>
<evidence type="ECO:0000256" key="1">
    <source>
        <dbReference type="SAM" id="MobiDB-lite"/>
    </source>
</evidence>
<dbReference type="Proteomes" id="UP001497444">
    <property type="component" value="Chromosome 19"/>
</dbReference>
<organism evidence="2 3">
    <name type="scientific">Sphagnum jensenii</name>
    <dbReference type="NCBI Taxonomy" id="128206"/>
    <lineage>
        <taxon>Eukaryota</taxon>
        <taxon>Viridiplantae</taxon>
        <taxon>Streptophyta</taxon>
        <taxon>Embryophyta</taxon>
        <taxon>Bryophyta</taxon>
        <taxon>Sphagnophytina</taxon>
        <taxon>Sphagnopsida</taxon>
        <taxon>Sphagnales</taxon>
        <taxon>Sphagnaceae</taxon>
        <taxon>Sphagnum</taxon>
    </lineage>
</organism>
<proteinExistence type="predicted"/>
<keyword evidence="3" id="KW-1185">Reference proteome</keyword>
<reference evidence="2" key="1">
    <citation type="submission" date="2024-02" db="EMBL/GenBank/DDBJ databases">
        <authorList>
            <consortium name="ELIXIR-Norway"/>
            <consortium name="Elixir Norway"/>
        </authorList>
    </citation>
    <scope>NUCLEOTIDE SEQUENCE</scope>
</reference>
<feature type="region of interest" description="Disordered" evidence="1">
    <location>
        <begin position="515"/>
        <end position="535"/>
    </location>
</feature>
<sequence length="749" mass="85734">MWNKLTPHELNIIFTNGPIEMLDRAWKKLDRGDVKYLMTSNLENGTLIEWDPFFLKDENKRIYHNYFPSLVEMKSGEFRVIAFRPPLHNRKQDPGHWFAMPSLNFLPIGINKVIAGDGGLLVCDGAMQWTAMFQENGQLPPIATQPPLIKGGRIVPMDPTNWTKKSYLPGQTILLVCNPTTREYMFLPPFKCFMTLNAKAACIRFVEFAKLVATPNNSTLDDKMELLFDINNPNPVDDHMTKDINGQSLNEIMQTTSLTKSKNFVNSTTNYHQPNQLATINQSTSKIQIPNIHPSFKNNLDELDYELLDNKLEALPNISLKHMSYNQHASKDIHTNTKVEGVIEAHFQRIWKLYFECFGYYPIAIPPPSRHYIIAIVGYQKEVTLNDVEAKDEDHLVCAVYKSTSQGDWYFNRMVPSCMSITMPNIDGRTSLAMLTSVNNHDWMALCFGGFIIGDKENIMNEKEYDLNSMDFIKNNTNKSKDSKPYKSIINSHSISAQNKDNLSNMLKNQRFSTSSKWTQKSSASQKSTNSNINNSCSKMIGNRLLTSSIFYMSMVGKEGVCDVALAFPFHPQGYETNEVQCPIVLQPFGVKSPEIIVVLSRKPFMANTMTIFQLEMSHEYGTRYPKPNGSFLWVTEMPTSIYRELFNCPSSSSGVSNKSFQSSAGEGLICIKSIDGQKLAIYDMYTTRWWLEDYQQYYLPSCLKKDQPYQLMEIVSWEPNFRQRVEYDFRYEGGKPNLIPETIINPLD</sequence>